<dbReference type="InterPro" id="IPR001753">
    <property type="entry name" value="Enoyl-CoA_hydra/iso"/>
</dbReference>
<evidence type="ECO:0000256" key="5">
    <source>
        <dbReference type="ARBA" id="ARBA00023098"/>
    </source>
</evidence>
<dbReference type="Proteomes" id="UP000217076">
    <property type="component" value="Unassembled WGS sequence"/>
</dbReference>
<dbReference type="CDD" id="cd06558">
    <property type="entry name" value="crotonase-like"/>
    <property type="match status" value="1"/>
</dbReference>
<proteinExistence type="inferred from homology"/>
<dbReference type="FunFam" id="3.90.226.10:FF:000019">
    <property type="entry name" value="Enoyl-CoA hydratase, mitochondrial"/>
    <property type="match status" value="1"/>
</dbReference>
<dbReference type="InterPro" id="IPR029045">
    <property type="entry name" value="ClpP/crotonase-like_dom_sf"/>
</dbReference>
<evidence type="ECO:0000256" key="1">
    <source>
        <dbReference type="ARBA" id="ARBA00002994"/>
    </source>
</evidence>
<reference evidence="11" key="1">
    <citation type="submission" date="2016-10" db="EMBL/GenBank/DDBJ databases">
        <authorList>
            <person name="Varghese N."/>
            <person name="Submissions S."/>
        </authorList>
    </citation>
    <scope>NUCLEOTIDE SEQUENCE [LARGE SCALE GENOMIC DNA]</scope>
    <source>
        <strain evidence="11">930I</strain>
    </source>
</reference>
<evidence type="ECO:0000256" key="2">
    <source>
        <dbReference type="ARBA" id="ARBA00005254"/>
    </source>
</evidence>
<dbReference type="Pfam" id="PF00378">
    <property type="entry name" value="ECH_1"/>
    <property type="match status" value="1"/>
</dbReference>
<organism evidence="10 11">
    <name type="scientific">Roseospirillum parvum</name>
    <dbReference type="NCBI Taxonomy" id="83401"/>
    <lineage>
        <taxon>Bacteria</taxon>
        <taxon>Pseudomonadati</taxon>
        <taxon>Pseudomonadota</taxon>
        <taxon>Alphaproteobacteria</taxon>
        <taxon>Rhodospirillales</taxon>
        <taxon>Rhodospirillaceae</taxon>
        <taxon>Roseospirillum</taxon>
    </lineage>
</organism>
<comment type="catalytic activity">
    <reaction evidence="7">
        <text>a (3S)-3-hydroxyacyl-CoA = a (2E)-enoyl-CoA + H2O</text>
        <dbReference type="Rhea" id="RHEA:16105"/>
        <dbReference type="ChEBI" id="CHEBI:15377"/>
        <dbReference type="ChEBI" id="CHEBI:57318"/>
        <dbReference type="ChEBI" id="CHEBI:58856"/>
        <dbReference type="EC" id="4.2.1.17"/>
    </reaction>
</comment>
<dbReference type="RefSeq" id="WP_092615820.1">
    <property type="nucleotide sequence ID" value="NZ_FNCV01000002.1"/>
</dbReference>
<dbReference type="GO" id="GO:0004300">
    <property type="term" value="F:enoyl-CoA hydratase activity"/>
    <property type="evidence" value="ECO:0007669"/>
    <property type="project" value="UniProtKB-EC"/>
</dbReference>
<dbReference type="NCBIfam" id="NF004517">
    <property type="entry name" value="PRK05862.1"/>
    <property type="match status" value="1"/>
</dbReference>
<evidence type="ECO:0000313" key="10">
    <source>
        <dbReference type="EMBL" id="SDG71619.1"/>
    </source>
</evidence>
<dbReference type="STRING" id="83401.SAMN05421742_102207"/>
<dbReference type="PROSITE" id="PS00166">
    <property type="entry name" value="ENOYL_COA_HYDRATASE"/>
    <property type="match status" value="1"/>
</dbReference>
<dbReference type="EMBL" id="FNCV01000002">
    <property type="protein sequence ID" value="SDG71619.1"/>
    <property type="molecule type" value="Genomic_DNA"/>
</dbReference>
<dbReference type="Gene3D" id="1.10.12.10">
    <property type="entry name" value="Lyase 2-enoyl-coa Hydratase, Chain A, domain 2"/>
    <property type="match status" value="1"/>
</dbReference>
<gene>
    <name evidence="10" type="ORF">SAMN05421742_102207</name>
</gene>
<keyword evidence="11" id="KW-1185">Reference proteome</keyword>
<dbReference type="GO" id="GO:0006635">
    <property type="term" value="P:fatty acid beta-oxidation"/>
    <property type="evidence" value="ECO:0007669"/>
    <property type="project" value="TreeGrafter"/>
</dbReference>
<evidence type="ECO:0000256" key="8">
    <source>
        <dbReference type="ARBA" id="ARBA00023717"/>
    </source>
</evidence>
<sequence>MAYEHILVETRGKVGIVTLNRPKALNALCAQLIEELGQALDGLEADETIGCIVLTGSEKAFAAGADIKEMAGKSFISAYLEDFITNGWERITTCRKPVIAAVAGYALGGGCEVAMMCDFILAADNARFGQPEINLGVIPGAGGTQRLTRAVGKAKAMEMCLTGRQMDAAEAERAGLVSRVVPLADLMDEAIKTAERIAEQSRPIALICKESVNAAFETTLAMGIMTERRLFHACFATDDQKEGMAAFVEKRQPNFKNS</sequence>
<keyword evidence="4" id="KW-0276">Fatty acid metabolism</keyword>
<dbReference type="PANTHER" id="PTHR11941">
    <property type="entry name" value="ENOYL-COA HYDRATASE-RELATED"/>
    <property type="match status" value="1"/>
</dbReference>
<dbReference type="PANTHER" id="PTHR11941:SF54">
    <property type="entry name" value="ENOYL-COA HYDRATASE, MITOCHONDRIAL"/>
    <property type="match status" value="1"/>
</dbReference>
<dbReference type="AlphaFoldDB" id="A0A1G7WII4"/>
<dbReference type="Gene3D" id="3.90.226.10">
    <property type="entry name" value="2-enoyl-CoA Hydratase, Chain A, domain 1"/>
    <property type="match status" value="1"/>
</dbReference>
<evidence type="ECO:0000256" key="9">
    <source>
        <dbReference type="RuleBase" id="RU003707"/>
    </source>
</evidence>
<accession>A0A1G7WII4</accession>
<dbReference type="InterPro" id="IPR014748">
    <property type="entry name" value="Enoyl-CoA_hydra_C"/>
</dbReference>
<comment type="catalytic activity">
    <reaction evidence="8">
        <text>a 4-saturated-(3S)-3-hydroxyacyl-CoA = a (3E)-enoyl-CoA + H2O</text>
        <dbReference type="Rhea" id="RHEA:20724"/>
        <dbReference type="ChEBI" id="CHEBI:15377"/>
        <dbReference type="ChEBI" id="CHEBI:58521"/>
        <dbReference type="ChEBI" id="CHEBI:137480"/>
        <dbReference type="EC" id="4.2.1.17"/>
    </reaction>
</comment>
<evidence type="ECO:0000256" key="6">
    <source>
        <dbReference type="ARBA" id="ARBA00023239"/>
    </source>
</evidence>
<dbReference type="EC" id="4.2.1.17" evidence="3"/>
<evidence type="ECO:0000256" key="7">
    <source>
        <dbReference type="ARBA" id="ARBA00023709"/>
    </source>
</evidence>
<evidence type="ECO:0000313" key="11">
    <source>
        <dbReference type="Proteomes" id="UP000217076"/>
    </source>
</evidence>
<name>A0A1G7WII4_9PROT</name>
<protein>
    <recommendedName>
        <fullName evidence="3">enoyl-CoA hydratase</fullName>
        <ecNumber evidence="3">4.2.1.17</ecNumber>
    </recommendedName>
</protein>
<comment type="similarity">
    <text evidence="2 9">Belongs to the enoyl-CoA hydratase/isomerase family.</text>
</comment>
<dbReference type="InterPro" id="IPR018376">
    <property type="entry name" value="Enoyl-CoA_hyd/isom_CS"/>
</dbReference>
<dbReference type="FunFam" id="1.10.12.10:FF:000001">
    <property type="entry name" value="Probable enoyl-CoA hydratase, mitochondrial"/>
    <property type="match status" value="1"/>
</dbReference>
<keyword evidence="5" id="KW-0443">Lipid metabolism</keyword>
<dbReference type="OrthoDB" id="9775794at2"/>
<evidence type="ECO:0000256" key="3">
    <source>
        <dbReference type="ARBA" id="ARBA00012076"/>
    </source>
</evidence>
<keyword evidence="6" id="KW-0456">Lyase</keyword>
<dbReference type="SUPFAM" id="SSF52096">
    <property type="entry name" value="ClpP/crotonase"/>
    <property type="match status" value="1"/>
</dbReference>
<evidence type="ECO:0000256" key="4">
    <source>
        <dbReference type="ARBA" id="ARBA00022832"/>
    </source>
</evidence>
<comment type="function">
    <text evidence="1">Could possibly oxidize fatty acids using specific components.</text>
</comment>